<gene>
    <name evidence="1" type="ORF">HPB50_017031</name>
</gene>
<evidence type="ECO:0000313" key="1">
    <source>
        <dbReference type="EMBL" id="KAH6922605.1"/>
    </source>
</evidence>
<accession>A0ACB7RJS5</accession>
<sequence>MMPRLMSLHLCTSAVLCIAKKKYGTFYSILQPRLLTLRAQKSSDFYDKSYRTAQIYALLLRINQAVWRSSGSSSSTLPGNCIPFRQLLQLVLVCRFRHTPWLLLAGNPSKNLRRRDGTSGSRLRAWPTPYPVHHWQLHLHPGKIIPT</sequence>
<dbReference type="EMBL" id="CM023489">
    <property type="protein sequence ID" value="KAH6922605.1"/>
    <property type="molecule type" value="Genomic_DNA"/>
</dbReference>
<proteinExistence type="predicted"/>
<comment type="caution">
    <text evidence="1">The sequence shown here is derived from an EMBL/GenBank/DDBJ whole genome shotgun (WGS) entry which is preliminary data.</text>
</comment>
<evidence type="ECO:0000313" key="2">
    <source>
        <dbReference type="Proteomes" id="UP000821845"/>
    </source>
</evidence>
<protein>
    <submittedName>
        <fullName evidence="1">Uncharacterized protein</fullName>
    </submittedName>
</protein>
<reference evidence="1" key="1">
    <citation type="submission" date="2020-05" db="EMBL/GenBank/DDBJ databases">
        <title>Large-scale comparative analyses of tick genomes elucidate their genetic diversity and vector capacities.</title>
        <authorList>
            <person name="Jia N."/>
            <person name="Wang J."/>
            <person name="Shi W."/>
            <person name="Du L."/>
            <person name="Sun Y."/>
            <person name="Zhan W."/>
            <person name="Jiang J."/>
            <person name="Wang Q."/>
            <person name="Zhang B."/>
            <person name="Ji P."/>
            <person name="Sakyi L.B."/>
            <person name="Cui X."/>
            <person name="Yuan T."/>
            <person name="Jiang B."/>
            <person name="Yang W."/>
            <person name="Lam T.T.-Y."/>
            <person name="Chang Q."/>
            <person name="Ding S."/>
            <person name="Wang X."/>
            <person name="Zhu J."/>
            <person name="Ruan X."/>
            <person name="Zhao L."/>
            <person name="Wei J."/>
            <person name="Que T."/>
            <person name="Du C."/>
            <person name="Cheng J."/>
            <person name="Dai P."/>
            <person name="Han X."/>
            <person name="Huang E."/>
            <person name="Gao Y."/>
            <person name="Liu J."/>
            <person name="Shao H."/>
            <person name="Ye R."/>
            <person name="Li L."/>
            <person name="Wei W."/>
            <person name="Wang X."/>
            <person name="Wang C."/>
            <person name="Yang T."/>
            <person name="Huo Q."/>
            <person name="Li W."/>
            <person name="Guo W."/>
            <person name="Chen H."/>
            <person name="Zhou L."/>
            <person name="Ni X."/>
            <person name="Tian J."/>
            <person name="Zhou Y."/>
            <person name="Sheng Y."/>
            <person name="Liu T."/>
            <person name="Pan Y."/>
            <person name="Xia L."/>
            <person name="Li J."/>
            <person name="Zhao F."/>
            <person name="Cao W."/>
        </authorList>
    </citation>
    <scope>NUCLEOTIDE SEQUENCE</scope>
    <source>
        <strain evidence="1">Hyas-2018</strain>
    </source>
</reference>
<keyword evidence="2" id="KW-1185">Reference proteome</keyword>
<name>A0ACB7RJS5_HYAAI</name>
<organism evidence="1 2">
    <name type="scientific">Hyalomma asiaticum</name>
    <name type="common">Tick</name>
    <dbReference type="NCBI Taxonomy" id="266040"/>
    <lineage>
        <taxon>Eukaryota</taxon>
        <taxon>Metazoa</taxon>
        <taxon>Ecdysozoa</taxon>
        <taxon>Arthropoda</taxon>
        <taxon>Chelicerata</taxon>
        <taxon>Arachnida</taxon>
        <taxon>Acari</taxon>
        <taxon>Parasitiformes</taxon>
        <taxon>Ixodida</taxon>
        <taxon>Ixodoidea</taxon>
        <taxon>Ixodidae</taxon>
        <taxon>Hyalomminae</taxon>
        <taxon>Hyalomma</taxon>
    </lineage>
</organism>
<dbReference type="Proteomes" id="UP000821845">
    <property type="component" value="Chromosome 9"/>
</dbReference>